<organism evidence="3 4">
    <name type="scientific">Haloplanus rubicundus</name>
    <dbReference type="NCBI Taxonomy" id="1547898"/>
    <lineage>
        <taxon>Archaea</taxon>
        <taxon>Methanobacteriati</taxon>
        <taxon>Methanobacteriota</taxon>
        <taxon>Stenosarchaea group</taxon>
        <taxon>Halobacteria</taxon>
        <taxon>Halobacteriales</taxon>
        <taxon>Haloferacaceae</taxon>
        <taxon>Haloplanus</taxon>
    </lineage>
</organism>
<dbReference type="OrthoDB" id="25344at2157"/>
<dbReference type="SUPFAM" id="SSF52540">
    <property type="entry name" value="P-loop containing nucleoside triphosphate hydrolases"/>
    <property type="match status" value="1"/>
</dbReference>
<dbReference type="Pfam" id="PF13175">
    <property type="entry name" value="AAA_15"/>
    <property type="match status" value="1"/>
</dbReference>
<sequence>MRINSVRVQNFRSLRDAQIDFNELTALIGSNGAGKSSFLRSLDLFYTANASYSEEDFYNRNTNEEISVQVEFTNLGEDAKEKFSPYTGGETLTVEKVMEFPDNRGNQRYHGNRLYNPDFDGFRNASGHDLRREYEALFDNSYSELPEYQDQEEAESVLREWEEEHPDQCERRRDDGQFFGFNSVGQAALEEYTRYILIPAVRDAGEDADDKRGSPLTELMDLVVRAALSERDELEEFQRAAQRRYTRLIEDASETELSQLESDLSSTLETFAPGVGVDLSWNTEDVIDIQMPQADIKLEVDDFVSEVEHAGHGSQRAFIISLLQNLAIHSEEMGSTGEDESDHDPSLILGIEEPELYQHPNRQRHLMSILSSFDDQGIAGTASSVQVVYSTHSPLMVSMKRFDDIRSLSKIEAAEDLPKHTSVKQSSLETVARQLETVFEADEGTFSGESTRARLEPVMTPWVNEGFFSDVVVLVEGLEDRSALLGRASARDIDLSSQGVAVLPCNGKTKIGRPAVIFEQLGRSVYIMFDSDHDDESEAVINKRLLRLVNAEEEDWPSGVYDGHACFQENLTECIRTSLGSEFYDEALRDACDKYGYHKQSRGAKNPTVMTSVFETAKEDDRSVSKVDDIIDQVLTMT</sequence>
<accession>A0A345E4U6</accession>
<feature type="domain" description="OLD protein-like TOPRIM" evidence="2">
    <location>
        <begin position="467"/>
        <end position="532"/>
    </location>
</feature>
<dbReference type="InterPro" id="IPR041685">
    <property type="entry name" value="AAA_GajA/Old/RecF-like"/>
</dbReference>
<dbReference type="EMBL" id="CP031150">
    <property type="protein sequence ID" value="AXG07218.1"/>
    <property type="molecule type" value="Genomic_DNA"/>
</dbReference>
<gene>
    <name evidence="3" type="ORF">DU500_12740</name>
</gene>
<dbReference type="PANTHER" id="PTHR43581:SF4">
    <property type="entry name" value="ATP_GTP PHOSPHATASE"/>
    <property type="match status" value="1"/>
</dbReference>
<name>A0A345E4U6_9EURY</name>
<feature type="domain" description="Endonuclease GajA/Old nuclease/RecF-like AAA" evidence="1">
    <location>
        <begin position="1"/>
        <end position="397"/>
    </location>
</feature>
<evidence type="ECO:0000259" key="2">
    <source>
        <dbReference type="Pfam" id="PF20469"/>
    </source>
</evidence>
<evidence type="ECO:0000259" key="1">
    <source>
        <dbReference type="Pfam" id="PF13175"/>
    </source>
</evidence>
<dbReference type="PANTHER" id="PTHR43581">
    <property type="entry name" value="ATP/GTP PHOSPHATASE"/>
    <property type="match status" value="1"/>
</dbReference>
<dbReference type="InterPro" id="IPR051396">
    <property type="entry name" value="Bact_Antivir_Def_Nuclease"/>
</dbReference>
<keyword evidence="4" id="KW-1185">Reference proteome</keyword>
<dbReference type="InterPro" id="IPR027417">
    <property type="entry name" value="P-loop_NTPase"/>
</dbReference>
<dbReference type="Pfam" id="PF20469">
    <property type="entry name" value="OLD-like_TOPRIM"/>
    <property type="match status" value="1"/>
</dbReference>
<dbReference type="AlphaFoldDB" id="A0A345E4U6"/>
<dbReference type="RefSeq" id="WP_114586350.1">
    <property type="nucleotide sequence ID" value="NZ_CP031150.1"/>
</dbReference>
<dbReference type="InterPro" id="IPR034139">
    <property type="entry name" value="TOPRIM_OLD"/>
</dbReference>
<proteinExistence type="predicted"/>
<dbReference type="KEGG" id="haj:DU500_12740"/>
<dbReference type="GeneID" id="37284267"/>
<dbReference type="Gene3D" id="3.40.50.300">
    <property type="entry name" value="P-loop containing nucleotide triphosphate hydrolases"/>
    <property type="match status" value="1"/>
</dbReference>
<protein>
    <submittedName>
        <fullName evidence="3">DUF2813 domain-containing protein</fullName>
    </submittedName>
</protein>
<dbReference type="CDD" id="cd00267">
    <property type="entry name" value="ABC_ATPase"/>
    <property type="match status" value="1"/>
</dbReference>
<dbReference type="Proteomes" id="UP000253273">
    <property type="component" value="Chromosome"/>
</dbReference>
<evidence type="ECO:0000313" key="4">
    <source>
        <dbReference type="Proteomes" id="UP000253273"/>
    </source>
</evidence>
<reference evidence="3 4" key="1">
    <citation type="submission" date="2018-07" db="EMBL/GenBank/DDBJ databases">
        <title>Genome sequences of Haloplanus sp. CBA1113.</title>
        <authorList>
            <person name="Kim Y.B."/>
            <person name="Roh S.W."/>
        </authorList>
    </citation>
    <scope>NUCLEOTIDE SEQUENCE [LARGE SCALE GENOMIC DNA]</scope>
    <source>
        <strain evidence="3 4">CBA1113</strain>
    </source>
</reference>
<evidence type="ECO:0000313" key="3">
    <source>
        <dbReference type="EMBL" id="AXG07218.1"/>
    </source>
</evidence>
<dbReference type="CDD" id="cd01026">
    <property type="entry name" value="TOPRIM_OLD"/>
    <property type="match status" value="1"/>
</dbReference>